<organism evidence="2">
    <name type="scientific">Edaphobacter paludis</name>
    <dbReference type="NCBI Taxonomy" id="3035702"/>
    <lineage>
        <taxon>Bacteria</taxon>
        <taxon>Pseudomonadati</taxon>
        <taxon>Acidobacteriota</taxon>
        <taxon>Terriglobia</taxon>
        <taxon>Terriglobales</taxon>
        <taxon>Acidobacteriaceae</taxon>
        <taxon>Edaphobacter</taxon>
    </lineage>
</organism>
<name>A0AAU7D354_9BACT</name>
<reference evidence="2" key="1">
    <citation type="submission" date="2023-03" db="EMBL/GenBank/DDBJ databases">
        <title>Edaphobacter sp.</title>
        <authorList>
            <person name="Huber K.J."/>
            <person name="Papendorf J."/>
            <person name="Pilke C."/>
            <person name="Bunk B."/>
            <person name="Sproeer C."/>
            <person name="Pester M."/>
        </authorList>
    </citation>
    <scope>NUCLEOTIDE SEQUENCE</scope>
    <source>
        <strain evidence="2">DSM 109920</strain>
    </source>
</reference>
<dbReference type="RefSeq" id="WP_348269375.1">
    <property type="nucleotide sequence ID" value="NZ_CP121195.1"/>
</dbReference>
<proteinExistence type="predicted"/>
<dbReference type="EMBL" id="CP121195">
    <property type="protein sequence ID" value="XBH12158.1"/>
    <property type="molecule type" value="Genomic_DNA"/>
</dbReference>
<sequence length="179" mass="20438">MPRRICFALILLALLPPLHAQSSDNSLSEAEVEQLRESAYFPRDRVLVFVKFLDERSNALHELFAHPRRPGREQDAHDLLEQFASIADELEDNLDDYGTRHSDIRKSLPKLLEATDRWSSTIKSPPDDEAYNVSRKLALEAIRDLREDATELIASQKAWFAAHPPAKEEEKNGAIDIPR</sequence>
<feature type="chain" id="PRO_5043414239" evidence="1">
    <location>
        <begin position="21"/>
        <end position="179"/>
    </location>
</feature>
<gene>
    <name evidence="2" type="ORF">P8936_10600</name>
</gene>
<keyword evidence="1" id="KW-0732">Signal</keyword>
<evidence type="ECO:0000256" key="1">
    <source>
        <dbReference type="SAM" id="SignalP"/>
    </source>
</evidence>
<dbReference type="AlphaFoldDB" id="A0AAU7D354"/>
<feature type="signal peptide" evidence="1">
    <location>
        <begin position="1"/>
        <end position="20"/>
    </location>
</feature>
<accession>A0AAU7D354</accession>
<protein>
    <submittedName>
        <fullName evidence="2">Uncharacterized protein</fullName>
    </submittedName>
</protein>
<evidence type="ECO:0000313" key="2">
    <source>
        <dbReference type="EMBL" id="XBH12158.1"/>
    </source>
</evidence>